<gene>
    <name evidence="2" type="ORF">PoB_003926500</name>
</gene>
<dbReference type="EMBL" id="BLXT01004458">
    <property type="protein sequence ID" value="GFO12760.1"/>
    <property type="molecule type" value="Genomic_DNA"/>
</dbReference>
<keyword evidence="3" id="KW-1185">Reference proteome</keyword>
<organism evidence="2 3">
    <name type="scientific">Plakobranchus ocellatus</name>
    <dbReference type="NCBI Taxonomy" id="259542"/>
    <lineage>
        <taxon>Eukaryota</taxon>
        <taxon>Metazoa</taxon>
        <taxon>Spiralia</taxon>
        <taxon>Lophotrochozoa</taxon>
        <taxon>Mollusca</taxon>
        <taxon>Gastropoda</taxon>
        <taxon>Heterobranchia</taxon>
        <taxon>Euthyneura</taxon>
        <taxon>Panpulmonata</taxon>
        <taxon>Sacoglossa</taxon>
        <taxon>Placobranchoidea</taxon>
        <taxon>Plakobranchidae</taxon>
        <taxon>Plakobranchus</taxon>
    </lineage>
</organism>
<dbReference type="AlphaFoldDB" id="A0AAV4AWK3"/>
<comment type="caution">
    <text evidence="2">The sequence shown here is derived from an EMBL/GenBank/DDBJ whole genome shotgun (WGS) entry which is preliminary data.</text>
</comment>
<sequence>MKTWGEKRLRAEQDSLSPTARDGQESLPITATALIFIVIATCPKTAKVSREKIKRWGEKRLRAGQDSLSLTARDGQESLPVTATALICTSANKCIKGKDEEVDRKEAAGWARLTQPDRSRRTRIVTSHRHGTNLYVRAQMVRTHKHTQNGRRKVGQPNQSGAAVGFI</sequence>
<protein>
    <submittedName>
        <fullName evidence="2">Uncharacterized protein</fullName>
    </submittedName>
</protein>
<feature type="region of interest" description="Disordered" evidence="1">
    <location>
        <begin position="1"/>
        <end position="23"/>
    </location>
</feature>
<evidence type="ECO:0000256" key="1">
    <source>
        <dbReference type="SAM" id="MobiDB-lite"/>
    </source>
</evidence>
<reference evidence="2 3" key="1">
    <citation type="journal article" date="2021" name="Elife">
        <title>Chloroplast acquisition without the gene transfer in kleptoplastic sea slugs, Plakobranchus ocellatus.</title>
        <authorList>
            <person name="Maeda T."/>
            <person name="Takahashi S."/>
            <person name="Yoshida T."/>
            <person name="Shimamura S."/>
            <person name="Takaki Y."/>
            <person name="Nagai Y."/>
            <person name="Toyoda A."/>
            <person name="Suzuki Y."/>
            <person name="Arimoto A."/>
            <person name="Ishii H."/>
            <person name="Satoh N."/>
            <person name="Nishiyama T."/>
            <person name="Hasebe M."/>
            <person name="Maruyama T."/>
            <person name="Minagawa J."/>
            <person name="Obokata J."/>
            <person name="Shigenobu S."/>
        </authorList>
    </citation>
    <scope>NUCLEOTIDE SEQUENCE [LARGE SCALE GENOMIC DNA]</scope>
</reference>
<name>A0AAV4AWK3_9GAST</name>
<accession>A0AAV4AWK3</accession>
<proteinExistence type="predicted"/>
<evidence type="ECO:0000313" key="3">
    <source>
        <dbReference type="Proteomes" id="UP000735302"/>
    </source>
</evidence>
<evidence type="ECO:0000313" key="2">
    <source>
        <dbReference type="EMBL" id="GFO12760.1"/>
    </source>
</evidence>
<dbReference type="Proteomes" id="UP000735302">
    <property type="component" value="Unassembled WGS sequence"/>
</dbReference>
<feature type="compositionally biased region" description="Basic and acidic residues" evidence="1">
    <location>
        <begin position="1"/>
        <end position="13"/>
    </location>
</feature>
<feature type="region of interest" description="Disordered" evidence="1">
    <location>
        <begin position="146"/>
        <end position="167"/>
    </location>
</feature>